<dbReference type="KEGG" id="snay:FZC37_02225"/>
<organism evidence="5 6">
    <name type="scientific">Candidatus Sneabacter namystus</name>
    <dbReference type="NCBI Taxonomy" id="2601646"/>
    <lineage>
        <taxon>Bacteria</taxon>
        <taxon>Pseudomonadati</taxon>
        <taxon>Pseudomonadota</taxon>
        <taxon>Alphaproteobacteria</taxon>
        <taxon>Rickettsiales</taxon>
        <taxon>Rickettsiaceae</taxon>
        <taxon>Rickettsieae</taxon>
        <taxon>Candidatus Sneabacter</taxon>
    </lineage>
</organism>
<reference evidence="5 6" key="1">
    <citation type="submission" date="2019-08" db="EMBL/GenBank/DDBJ databases">
        <title>Highly reduced genomes of protist endosymbionts show evolutionary convergence.</title>
        <authorList>
            <person name="George E."/>
            <person name="Husnik F."/>
            <person name="Tashyreva D."/>
            <person name="Prokopchuk G."/>
            <person name="Horak A."/>
            <person name="Kwong W.K."/>
            <person name="Lukes J."/>
            <person name="Keeling P.J."/>
        </authorList>
    </citation>
    <scope>NUCLEOTIDE SEQUENCE [LARGE SCALE GENOMIC DNA]</scope>
    <source>
        <strain evidence="5">1621</strain>
    </source>
</reference>
<dbReference type="GO" id="GO:0030527">
    <property type="term" value="F:structural constituent of chromatin"/>
    <property type="evidence" value="ECO:0007669"/>
    <property type="project" value="InterPro"/>
</dbReference>
<evidence type="ECO:0000256" key="1">
    <source>
        <dbReference type="ARBA" id="ARBA00010529"/>
    </source>
</evidence>
<dbReference type="AlphaFoldDB" id="A0A5C0ULH6"/>
<keyword evidence="2" id="KW-0226">DNA condensation</keyword>
<comment type="similarity">
    <text evidence="1 4">Belongs to the bacterial histone-like protein family.</text>
</comment>
<dbReference type="Pfam" id="PF00216">
    <property type="entry name" value="Bac_DNA_binding"/>
    <property type="match status" value="1"/>
</dbReference>
<dbReference type="GO" id="GO:0003677">
    <property type="term" value="F:DNA binding"/>
    <property type="evidence" value="ECO:0007669"/>
    <property type="project" value="UniProtKB-KW"/>
</dbReference>
<evidence type="ECO:0000256" key="4">
    <source>
        <dbReference type="RuleBase" id="RU003939"/>
    </source>
</evidence>
<evidence type="ECO:0000256" key="3">
    <source>
        <dbReference type="ARBA" id="ARBA00023125"/>
    </source>
</evidence>
<dbReference type="SMART" id="SM00411">
    <property type="entry name" value="BHL"/>
    <property type="match status" value="1"/>
</dbReference>
<dbReference type="RefSeq" id="WP_148952095.1">
    <property type="nucleotide sequence ID" value="NZ_CP043312.1"/>
</dbReference>
<keyword evidence="6" id="KW-1185">Reference proteome</keyword>
<dbReference type="PANTHER" id="PTHR33175">
    <property type="entry name" value="DNA-BINDING PROTEIN HU"/>
    <property type="match status" value="1"/>
</dbReference>
<evidence type="ECO:0000313" key="6">
    <source>
        <dbReference type="Proteomes" id="UP000323844"/>
    </source>
</evidence>
<sequence>MNKSEFISFIAEKKGMTRVESESALNAVIDSITSAIELGESVNLVGFGAWHVVDRDARMGHNPKTGEKMQIPAYSHPTFKAGQRLKDACNQGGGKNRKSVRKSK</sequence>
<dbReference type="SUPFAM" id="SSF47729">
    <property type="entry name" value="IHF-like DNA-binding proteins"/>
    <property type="match status" value="1"/>
</dbReference>
<gene>
    <name evidence="5" type="ORF">FZC37_02225</name>
</gene>
<dbReference type="InterPro" id="IPR000119">
    <property type="entry name" value="Hist_DNA-bd"/>
</dbReference>
<protein>
    <submittedName>
        <fullName evidence="5">HU family DNA-binding protein</fullName>
    </submittedName>
</protein>
<proteinExistence type="inferred from homology"/>
<keyword evidence="3 5" id="KW-0238">DNA-binding</keyword>
<dbReference type="Proteomes" id="UP000323844">
    <property type="component" value="Chromosome"/>
</dbReference>
<dbReference type="PANTHER" id="PTHR33175:SF3">
    <property type="entry name" value="DNA-BINDING PROTEIN HU-BETA"/>
    <property type="match status" value="1"/>
</dbReference>
<dbReference type="InterPro" id="IPR010992">
    <property type="entry name" value="IHF-like_DNA-bd_dom_sf"/>
</dbReference>
<name>A0A5C0ULH6_9RICK</name>
<dbReference type="EMBL" id="CP043312">
    <property type="protein sequence ID" value="QEK39734.1"/>
    <property type="molecule type" value="Genomic_DNA"/>
</dbReference>
<evidence type="ECO:0000313" key="5">
    <source>
        <dbReference type="EMBL" id="QEK39734.1"/>
    </source>
</evidence>
<dbReference type="Gene3D" id="4.10.520.10">
    <property type="entry name" value="IHF-like DNA-binding proteins"/>
    <property type="match status" value="1"/>
</dbReference>
<accession>A0A5C0ULH6</accession>
<dbReference type="OrthoDB" id="9799835at2"/>
<dbReference type="PRINTS" id="PR01727">
    <property type="entry name" value="DNABINDINGHU"/>
</dbReference>
<dbReference type="GO" id="GO:0030261">
    <property type="term" value="P:chromosome condensation"/>
    <property type="evidence" value="ECO:0007669"/>
    <property type="project" value="UniProtKB-KW"/>
</dbReference>
<evidence type="ECO:0000256" key="2">
    <source>
        <dbReference type="ARBA" id="ARBA00023067"/>
    </source>
</evidence>
<dbReference type="CDD" id="cd13831">
    <property type="entry name" value="HU"/>
    <property type="match status" value="1"/>
</dbReference>